<keyword evidence="2" id="KW-1133">Transmembrane helix</keyword>
<name>A0AAN7WHY3_9SACH</name>
<reference evidence="5" key="1">
    <citation type="submission" date="2023-07" db="EMBL/GenBank/DDBJ databases">
        <title>A draft genome of Kazachstania heterogenica Y-27499.</title>
        <authorList>
            <person name="Donic C."/>
            <person name="Kralova J.S."/>
            <person name="Fidel L."/>
            <person name="Ben-Dor S."/>
            <person name="Jung S."/>
        </authorList>
    </citation>
    <scope>NUCLEOTIDE SEQUENCE [LARGE SCALE GENOMIC DNA]</scope>
    <source>
        <strain evidence="5">Y27499</strain>
    </source>
</reference>
<evidence type="ECO:0000313" key="5">
    <source>
        <dbReference type="Proteomes" id="UP001306508"/>
    </source>
</evidence>
<accession>A0AAN7WHY3</accession>
<dbReference type="EMBL" id="JAWIZZ010000053">
    <property type="protein sequence ID" value="KAK5778509.1"/>
    <property type="molecule type" value="Genomic_DNA"/>
</dbReference>
<dbReference type="AlphaFoldDB" id="A0AAN7WHY3"/>
<dbReference type="Proteomes" id="UP001306508">
    <property type="component" value="Unassembled WGS sequence"/>
</dbReference>
<proteinExistence type="predicted"/>
<feature type="compositionally biased region" description="Polar residues" evidence="1">
    <location>
        <begin position="393"/>
        <end position="406"/>
    </location>
</feature>
<feature type="region of interest" description="Disordered" evidence="1">
    <location>
        <begin position="376"/>
        <end position="406"/>
    </location>
</feature>
<feature type="region of interest" description="Disordered" evidence="1">
    <location>
        <begin position="196"/>
        <end position="221"/>
    </location>
</feature>
<evidence type="ECO:0000256" key="1">
    <source>
        <dbReference type="SAM" id="MobiDB-lite"/>
    </source>
</evidence>
<dbReference type="Pfam" id="PF09463">
    <property type="entry name" value="Opy2"/>
    <property type="match status" value="1"/>
</dbReference>
<feature type="transmembrane region" description="Helical" evidence="2">
    <location>
        <begin position="123"/>
        <end position="144"/>
    </location>
</feature>
<protein>
    <recommendedName>
        <fullName evidence="3">Membrane anchor Opy2 N-terminal domain-containing protein</fullName>
    </recommendedName>
</protein>
<keyword evidence="2" id="KW-0812">Transmembrane</keyword>
<evidence type="ECO:0000313" key="4">
    <source>
        <dbReference type="EMBL" id="KAK5778509.1"/>
    </source>
</evidence>
<evidence type="ECO:0000259" key="3">
    <source>
        <dbReference type="Pfam" id="PF09463"/>
    </source>
</evidence>
<dbReference type="InterPro" id="IPR018571">
    <property type="entry name" value="Membrane_anchor_Opy2_N"/>
</dbReference>
<feature type="compositionally biased region" description="Low complexity" evidence="1">
    <location>
        <begin position="196"/>
        <end position="220"/>
    </location>
</feature>
<feature type="domain" description="Membrane anchor Opy2 N-terminal" evidence="3">
    <location>
        <begin position="43"/>
        <end position="76"/>
    </location>
</feature>
<sequence>MSILGQEAPEGISIVTTANSAATSIIHKASSTVISIQTDSNGCVICEGTVNCPDCADDEYCVMTSLTCTSCPYTYCVSKNDGAISGVLTNSTLGNGTTGGLNFSDLNKNSTSHYGTIHKIQGAVVGSVIGFVCIMLIIWYSFYWRKKKRLAKARELADKTYNTNDVDVLELADIDEDDIYDSDDDIDEFEEDMTNNVNTSNNNTNNNNNAWNSNRNSNHNGSIMTPSQRLQYINEIRSIKHRNLRNETNNLSIIDNRASSASNILPIGYIPGVTNTSTMSSGIMKNHNPLKNINSKSHLSAYNNHLNIVGDIRSHITLGSSILEDISEDIEDNTSTYINNLQSPPNTTDTIKGSSGFSLTTAIKGRPKLVQINESKEIESYEDADPDNESIGGKNQNNKSINDNITSDRYSMRSDITGTGSYILDFEINPLDTKLQPPIPAANKNNITNKLSTINDLKRSSKVTIPLRNNRNSIDDSEDISITTSDMVTIDTKAVDNPMEGNSINQQEQGDNIFSDKYEII</sequence>
<organism evidence="4 5">
    <name type="scientific">Arxiozyma heterogenica</name>
    <dbReference type="NCBI Taxonomy" id="278026"/>
    <lineage>
        <taxon>Eukaryota</taxon>
        <taxon>Fungi</taxon>
        <taxon>Dikarya</taxon>
        <taxon>Ascomycota</taxon>
        <taxon>Saccharomycotina</taxon>
        <taxon>Saccharomycetes</taxon>
        <taxon>Saccharomycetales</taxon>
        <taxon>Saccharomycetaceae</taxon>
        <taxon>Arxiozyma</taxon>
    </lineage>
</organism>
<keyword evidence="2" id="KW-0472">Membrane</keyword>
<gene>
    <name evidence="4" type="ORF">RI543_004176</name>
</gene>
<keyword evidence="5" id="KW-1185">Reference proteome</keyword>
<comment type="caution">
    <text evidence="4">The sequence shown here is derived from an EMBL/GenBank/DDBJ whole genome shotgun (WGS) entry which is preliminary data.</text>
</comment>
<evidence type="ECO:0000256" key="2">
    <source>
        <dbReference type="SAM" id="Phobius"/>
    </source>
</evidence>